<evidence type="ECO:0000313" key="5">
    <source>
        <dbReference type="EMBL" id="OMJ11669.1"/>
    </source>
</evidence>
<dbReference type="Pfam" id="PF00505">
    <property type="entry name" value="HMG_box"/>
    <property type="match status" value="1"/>
</dbReference>
<dbReference type="Gene3D" id="1.10.30.10">
    <property type="entry name" value="High mobility group box domain"/>
    <property type="match status" value="2"/>
</dbReference>
<reference evidence="4 7" key="1">
    <citation type="submission" date="2017-01" db="EMBL/GenBank/DDBJ databases">
        <authorList>
            <person name="Mah S.A."/>
            <person name="Swanson W.J."/>
            <person name="Moy G.W."/>
            <person name="Vacquier V.D."/>
        </authorList>
    </citation>
    <scope>NUCLEOTIDE SEQUENCE [LARGE SCALE GENOMIC DNA]</scope>
    <source>
        <strain evidence="4 7">GSMNP</strain>
    </source>
</reference>
<dbReference type="GO" id="GO:0005634">
    <property type="term" value="C:nucleus"/>
    <property type="evidence" value="ECO:0007669"/>
    <property type="project" value="UniProtKB-UniRule"/>
</dbReference>
<dbReference type="InterPro" id="IPR036910">
    <property type="entry name" value="HMG_box_dom_sf"/>
</dbReference>
<accession>A0A1R1X4D7</accession>
<dbReference type="EMBL" id="LSSN01005439">
    <property type="protein sequence ID" value="OMJ09470.1"/>
    <property type="molecule type" value="Genomic_DNA"/>
</dbReference>
<dbReference type="Proteomes" id="UP000187283">
    <property type="component" value="Unassembled WGS sequence"/>
</dbReference>
<dbReference type="InterPro" id="IPR009071">
    <property type="entry name" value="HMG_box_dom"/>
</dbReference>
<feature type="DNA-binding region" description="HMG box" evidence="1">
    <location>
        <begin position="264"/>
        <end position="325"/>
    </location>
</feature>
<keyword evidence="1" id="KW-0539">Nucleus</keyword>
<dbReference type="AlphaFoldDB" id="A0A1R1X4D7"/>
<feature type="domain" description="HMG box" evidence="3">
    <location>
        <begin position="264"/>
        <end position="325"/>
    </location>
</feature>
<dbReference type="EMBL" id="LSSN01004354">
    <property type="protein sequence ID" value="OMJ11669.1"/>
    <property type="molecule type" value="Genomic_DNA"/>
</dbReference>
<gene>
    <name evidence="4" type="ORF">AYI70_g10908</name>
    <name evidence="6" type="ORF">AYI70_g902</name>
    <name evidence="5" type="ORF">AYI70_g9569</name>
</gene>
<keyword evidence="7" id="KW-1185">Reference proteome</keyword>
<dbReference type="SUPFAM" id="SSF47095">
    <property type="entry name" value="HMG-box"/>
    <property type="match status" value="2"/>
</dbReference>
<proteinExistence type="predicted"/>
<dbReference type="GO" id="GO:0003677">
    <property type="term" value="F:DNA binding"/>
    <property type="evidence" value="ECO:0007669"/>
    <property type="project" value="UniProtKB-UniRule"/>
</dbReference>
<dbReference type="STRING" id="133412.A0A1R1X4D7"/>
<keyword evidence="1" id="KW-0238">DNA-binding</keyword>
<organism evidence="4 7">
    <name type="scientific">Smittium culicis</name>
    <dbReference type="NCBI Taxonomy" id="133412"/>
    <lineage>
        <taxon>Eukaryota</taxon>
        <taxon>Fungi</taxon>
        <taxon>Fungi incertae sedis</taxon>
        <taxon>Zoopagomycota</taxon>
        <taxon>Kickxellomycotina</taxon>
        <taxon>Harpellomycetes</taxon>
        <taxon>Harpellales</taxon>
        <taxon>Legeriomycetaceae</taxon>
        <taxon>Smittium</taxon>
    </lineage>
</organism>
<comment type="caution">
    <text evidence="4">The sequence shown here is derived from an EMBL/GenBank/DDBJ whole genome shotgun (WGS) entry which is preliminary data.</text>
</comment>
<evidence type="ECO:0000313" key="4">
    <source>
        <dbReference type="EMBL" id="OMJ09470.1"/>
    </source>
</evidence>
<dbReference type="EMBL" id="LSSN01000172">
    <property type="protein sequence ID" value="OMJ25424.1"/>
    <property type="molecule type" value="Genomic_DNA"/>
</dbReference>
<evidence type="ECO:0000256" key="2">
    <source>
        <dbReference type="SAM" id="MobiDB-lite"/>
    </source>
</evidence>
<evidence type="ECO:0000259" key="3">
    <source>
        <dbReference type="PROSITE" id="PS50118"/>
    </source>
</evidence>
<evidence type="ECO:0000313" key="7">
    <source>
        <dbReference type="Proteomes" id="UP000187283"/>
    </source>
</evidence>
<evidence type="ECO:0000313" key="6">
    <source>
        <dbReference type="EMBL" id="OMJ25424.1"/>
    </source>
</evidence>
<dbReference type="OrthoDB" id="1919336at2759"/>
<feature type="region of interest" description="Disordered" evidence="2">
    <location>
        <begin position="58"/>
        <end position="103"/>
    </location>
</feature>
<name>A0A1R1X4D7_9FUNG</name>
<protein>
    <recommendedName>
        <fullName evidence="3">HMG box domain-containing protein</fullName>
    </recommendedName>
</protein>
<dbReference type="SMART" id="SM00398">
    <property type="entry name" value="HMG"/>
    <property type="match status" value="1"/>
</dbReference>
<evidence type="ECO:0000256" key="1">
    <source>
        <dbReference type="PROSITE-ProRule" id="PRU00267"/>
    </source>
</evidence>
<dbReference type="PROSITE" id="PS50118">
    <property type="entry name" value="HMG_BOX_2"/>
    <property type="match status" value="1"/>
</dbReference>
<sequence>MLLLKIRGSSTLSKITSTCLKTYAASLSPKLALPTNRASFFNLLSRHFSQAAIISNPDALGSSSSSLNPKSTAEKTSESPSKTRRSDKKSSASSIAAKKRTAERLEKKRKELIAARVLKRSIVLKKAKDRKQALKDKLFAKLNSTKKIVKAPSIRSVSPFNAYVGEQISEYTKIPDNNLMTSRASILSNICNQWASIDPQARKKYEDIAAQKTLEKIEVAKAWWKKVDPKLITLENQRRNILNKKNKDNASYRKLRKIANPFAPKLPPGTFGFFVKHCNSVSSEKISIKQIAEVWKNMPDSEKHIFYETRNKARQEYESQKLLFSQSL</sequence>